<protein>
    <submittedName>
        <fullName evidence="1">22793_t:CDS:1</fullName>
    </submittedName>
</protein>
<accession>A0ABM8W0D7</accession>
<comment type="caution">
    <text evidence="1">The sequence shown here is derived from an EMBL/GenBank/DDBJ whole genome shotgun (WGS) entry which is preliminary data.</text>
</comment>
<dbReference type="Proteomes" id="UP000789901">
    <property type="component" value="Unassembled WGS sequence"/>
</dbReference>
<dbReference type="EMBL" id="CAJVQB010000502">
    <property type="protein sequence ID" value="CAG8492619.1"/>
    <property type="molecule type" value="Genomic_DNA"/>
</dbReference>
<proteinExistence type="predicted"/>
<reference evidence="1 2" key="1">
    <citation type="submission" date="2021-06" db="EMBL/GenBank/DDBJ databases">
        <authorList>
            <person name="Kallberg Y."/>
            <person name="Tangrot J."/>
            <person name="Rosling A."/>
        </authorList>
    </citation>
    <scope>NUCLEOTIDE SEQUENCE [LARGE SCALE GENOMIC DNA]</scope>
    <source>
        <strain evidence="1 2">120-4 pot B 10/14</strain>
    </source>
</reference>
<evidence type="ECO:0000313" key="1">
    <source>
        <dbReference type="EMBL" id="CAG8492619.1"/>
    </source>
</evidence>
<gene>
    <name evidence="1" type="ORF">GMARGA_LOCUS1795</name>
</gene>
<organism evidence="1 2">
    <name type="scientific">Gigaspora margarita</name>
    <dbReference type="NCBI Taxonomy" id="4874"/>
    <lineage>
        <taxon>Eukaryota</taxon>
        <taxon>Fungi</taxon>
        <taxon>Fungi incertae sedis</taxon>
        <taxon>Mucoromycota</taxon>
        <taxon>Glomeromycotina</taxon>
        <taxon>Glomeromycetes</taxon>
        <taxon>Diversisporales</taxon>
        <taxon>Gigasporaceae</taxon>
        <taxon>Gigaspora</taxon>
    </lineage>
</organism>
<name>A0ABM8W0D7_GIGMA</name>
<sequence length="74" mass="8423">MRTRVLQVNVLGTNGTIPGTVGLALKENQKFKKKEAELKELVKVSSLEESDIPKVLTIQNWIARYAVQHKQKMF</sequence>
<keyword evidence="2" id="KW-1185">Reference proteome</keyword>
<evidence type="ECO:0000313" key="2">
    <source>
        <dbReference type="Proteomes" id="UP000789901"/>
    </source>
</evidence>